<comment type="subunit">
    <text evidence="18">Forms a heterotetramer with UvrB during the search for lesions.</text>
</comment>
<feature type="zinc finger region" description="C4-type" evidence="18">
    <location>
        <begin position="252"/>
        <end position="279"/>
    </location>
</feature>
<dbReference type="Gene3D" id="3.30.1490.20">
    <property type="entry name" value="ATP-grasp fold, A domain"/>
    <property type="match status" value="1"/>
</dbReference>
<keyword evidence="4 18" id="KW-0677">Repeat</keyword>
<evidence type="ECO:0000259" key="19">
    <source>
        <dbReference type="PROSITE" id="PS50893"/>
    </source>
</evidence>
<keyword evidence="5 18" id="KW-0547">Nucleotide-binding</keyword>
<dbReference type="GO" id="GO:0003677">
    <property type="term" value="F:DNA binding"/>
    <property type="evidence" value="ECO:0007669"/>
    <property type="project" value="UniProtKB-UniRule"/>
</dbReference>
<dbReference type="CDD" id="cd03270">
    <property type="entry name" value="ABC_UvrA_I"/>
    <property type="match status" value="1"/>
</dbReference>
<dbReference type="Gene3D" id="3.40.50.300">
    <property type="entry name" value="P-loop containing nucleotide triphosphate hydrolases"/>
    <property type="match status" value="2"/>
</dbReference>
<dbReference type="FunFam" id="3.40.50.300:FF:000028">
    <property type="entry name" value="UvrABC system protein A"/>
    <property type="match status" value="1"/>
</dbReference>
<dbReference type="GO" id="GO:0006289">
    <property type="term" value="P:nucleotide-excision repair"/>
    <property type="evidence" value="ECO:0007669"/>
    <property type="project" value="UniProtKB-UniRule"/>
</dbReference>
<dbReference type="InterPro" id="IPR013815">
    <property type="entry name" value="ATP_grasp_subdomain_1"/>
</dbReference>
<dbReference type="PANTHER" id="PTHR43152:SF3">
    <property type="entry name" value="UVRABC SYSTEM PROTEIN A"/>
    <property type="match status" value="1"/>
</dbReference>
<evidence type="ECO:0000256" key="6">
    <source>
        <dbReference type="ARBA" id="ARBA00022763"/>
    </source>
</evidence>
<evidence type="ECO:0000256" key="3">
    <source>
        <dbReference type="ARBA" id="ARBA00022723"/>
    </source>
</evidence>
<evidence type="ECO:0000256" key="18">
    <source>
        <dbReference type="HAMAP-Rule" id="MF_00205"/>
    </source>
</evidence>
<dbReference type="GO" id="GO:0005737">
    <property type="term" value="C:cytoplasm"/>
    <property type="evidence" value="ECO:0007669"/>
    <property type="project" value="UniProtKB-SubCell"/>
</dbReference>
<reference evidence="21" key="1">
    <citation type="submission" date="2016-01" db="EMBL/GenBank/DDBJ databases">
        <title>Whole genome sequencing of Bhargavaea cecembensis T14.</title>
        <authorList>
            <person name="Hong K.W."/>
        </authorList>
    </citation>
    <scope>NUCLEOTIDE SEQUENCE [LARGE SCALE GENOMIC DNA]</scope>
    <source>
        <strain evidence="21">M19</strain>
    </source>
</reference>
<accession>A0A163MEY9</accession>
<dbReference type="CDD" id="cd03271">
    <property type="entry name" value="ABC_UvrA_II"/>
    <property type="match status" value="1"/>
</dbReference>
<keyword evidence="9 18" id="KW-0862">Zinc</keyword>
<dbReference type="InterPro" id="IPR004602">
    <property type="entry name" value="UvrA"/>
</dbReference>
<feature type="domain" description="ABC transporter" evidence="19">
    <location>
        <begin position="604"/>
        <end position="935"/>
    </location>
</feature>
<evidence type="ECO:0000256" key="8">
    <source>
        <dbReference type="ARBA" id="ARBA00022771"/>
    </source>
</evidence>
<dbReference type="GO" id="GO:0009381">
    <property type="term" value="F:excinuclease ABC activity"/>
    <property type="evidence" value="ECO:0007669"/>
    <property type="project" value="UniProtKB-UniRule"/>
</dbReference>
<dbReference type="InterPro" id="IPR003439">
    <property type="entry name" value="ABC_transporter-like_ATP-bd"/>
</dbReference>
<dbReference type="FunFam" id="1.20.1580.10:FF:000002">
    <property type="entry name" value="UvrABC system protein A"/>
    <property type="match status" value="1"/>
</dbReference>
<comment type="subcellular location">
    <subcellularLocation>
        <location evidence="1 18">Cytoplasm</location>
    </subcellularLocation>
</comment>
<dbReference type="PANTHER" id="PTHR43152">
    <property type="entry name" value="UVRABC SYSTEM PROTEIN A"/>
    <property type="match status" value="1"/>
</dbReference>
<protein>
    <recommendedName>
        <fullName evidence="16 18">UvrABC system protein A</fullName>
        <shortName evidence="18">UvrA protein</shortName>
    </recommendedName>
    <alternativeName>
        <fullName evidence="17 18">Excinuclease ABC subunit A</fullName>
    </alternativeName>
</protein>
<dbReference type="InterPro" id="IPR017871">
    <property type="entry name" value="ABC_transporter-like_CS"/>
</dbReference>
<dbReference type="RefSeq" id="WP_063190646.1">
    <property type="nucleotide sequence ID" value="NZ_JBLGCT010000002.1"/>
</dbReference>
<dbReference type="AlphaFoldDB" id="A0A163MEY9"/>
<evidence type="ECO:0000256" key="7">
    <source>
        <dbReference type="ARBA" id="ARBA00022769"/>
    </source>
</evidence>
<evidence type="ECO:0000313" key="20">
    <source>
        <dbReference type="EMBL" id="KZE52663.1"/>
    </source>
</evidence>
<evidence type="ECO:0000256" key="5">
    <source>
        <dbReference type="ARBA" id="ARBA00022741"/>
    </source>
</evidence>
<sequence>MAQENIIVQGARAHNLKNIDITIPRDKLVVLTGLSGSGKSSLAFDTIYAEGQRRYVESLSAYARQFLGQMDKPDVDAIEGLSPAISIDQKTTSRNPRSTVGTVTEIYDYLRLLYARVGKPICPNHGIEITSQTIEQMVDRILEYPERTKLQVLAPVVSGRKGTHAKTLEDIKKQGYVRVRIDGEVEDLGEEITLEKNKKHTIEVIIDRVVVKEGVAARLSDSLESALRLSDGQVIIDVIGEEELLFSEHHACPYCGFSISELEPRMFSFNSPFGACPTCDGLGTKLEVDKELVIPNWDKTLDEHAIAPWEPTSSQYYPSLLKAVCDHYGIPMDVPVKNLPKHDMDKILQGSGKDEIYFRYENDFGQVRENYLRFEGVMANVERRYRETSSDYVREQMEKYMATQNCPSCDGHRLKEESLAVKVDSLHIGQVTAFSIQEADQFFDALELSEKDMQIARLILREIRERLGFLVNVGLEYLTLSRAAGTLSGGEAQRIRLATQIGSRLTGVLYILDEPSIGLHQRDNDRLIDTLKNMRDIGNTLIVVEHDEDTMMAADYLVDIGPGAGAHGGEIISAGTPQEVMDDDKSLTGQYLSGKKFIPLPQERRKPDGRYLEILGAKQNNLNNVKVKLPLGLFMAVTGVSGSGKSTLINEILHKSLAQKLHNAKSKPGIHKEIKGIEHLDKVIDIDQSPIGRTPRSNPATYTGVFDDIRDVFATTNEAKVRGYKKGRFSFNVKGGRCEACRGDGIIKIEMHFLPDVYVPCEVCHGKRYNRETLEVKYKDKNIADVLEMTVEDSLLFFENIPKIRRKLQTIYDVGLGYITLGQPATTLSGGEAQRVKLASELHRRSTGRSLYILDEPTTGLHVDDISRLLVVLQRLVENGDTVLVIEHNLDVIKAADYLVDLGPEGGDKGGTIVATGTPEKVAEAKGSYTGKYLKPVLERERERMKRKVREKEGVTN</sequence>
<feature type="zinc finger region" description="C4-type" evidence="18">
    <location>
        <begin position="738"/>
        <end position="764"/>
    </location>
</feature>
<keyword evidence="7 18" id="KW-0228">DNA excision</keyword>
<dbReference type="InterPro" id="IPR041102">
    <property type="entry name" value="UvrA_inter"/>
</dbReference>
<keyword evidence="11 18" id="KW-0267">Excision nuclease</keyword>
<dbReference type="EMBL" id="LQQY01000004">
    <property type="protein sequence ID" value="KZE52663.1"/>
    <property type="molecule type" value="Genomic_DNA"/>
</dbReference>
<dbReference type="SUPFAM" id="SSF52540">
    <property type="entry name" value="P-loop containing nucleoside triphosphate hydrolases"/>
    <property type="match status" value="2"/>
</dbReference>
<evidence type="ECO:0000256" key="1">
    <source>
        <dbReference type="ARBA" id="ARBA00004496"/>
    </source>
</evidence>
<name>A0A163MEY9_9BACI</name>
<evidence type="ECO:0000256" key="9">
    <source>
        <dbReference type="ARBA" id="ARBA00022833"/>
    </source>
</evidence>
<organism evidence="20 21">
    <name type="scientific">Rossellomorea marisflavi</name>
    <dbReference type="NCBI Taxonomy" id="189381"/>
    <lineage>
        <taxon>Bacteria</taxon>
        <taxon>Bacillati</taxon>
        <taxon>Bacillota</taxon>
        <taxon>Bacilli</taxon>
        <taxon>Bacillales</taxon>
        <taxon>Bacillaceae</taxon>
        <taxon>Rossellomorea</taxon>
    </lineage>
</organism>
<dbReference type="Gene3D" id="1.20.1580.10">
    <property type="entry name" value="ABC transporter ATPase like domain"/>
    <property type="match status" value="2"/>
</dbReference>
<dbReference type="GO" id="GO:0009432">
    <property type="term" value="P:SOS response"/>
    <property type="evidence" value="ECO:0007669"/>
    <property type="project" value="UniProtKB-UniRule"/>
</dbReference>
<keyword evidence="14 18" id="KW-0742">SOS response</keyword>
<dbReference type="PROSITE" id="PS00211">
    <property type="entry name" value="ABC_TRANSPORTER_1"/>
    <property type="match status" value="2"/>
</dbReference>
<keyword evidence="2 18" id="KW-0963">Cytoplasm</keyword>
<evidence type="ECO:0000256" key="13">
    <source>
        <dbReference type="ARBA" id="ARBA00023204"/>
    </source>
</evidence>
<dbReference type="GO" id="GO:0008270">
    <property type="term" value="F:zinc ion binding"/>
    <property type="evidence" value="ECO:0007669"/>
    <property type="project" value="UniProtKB-UniRule"/>
</dbReference>
<evidence type="ECO:0000256" key="2">
    <source>
        <dbReference type="ARBA" id="ARBA00022490"/>
    </source>
</evidence>
<dbReference type="OrthoDB" id="9809851at2"/>
<dbReference type="GO" id="GO:0005524">
    <property type="term" value="F:ATP binding"/>
    <property type="evidence" value="ECO:0007669"/>
    <property type="project" value="UniProtKB-UniRule"/>
</dbReference>
<evidence type="ECO:0000256" key="12">
    <source>
        <dbReference type="ARBA" id="ARBA00023125"/>
    </source>
</evidence>
<feature type="binding site" evidence="18">
    <location>
        <begin position="33"/>
        <end position="40"/>
    </location>
    <ligand>
        <name>ATP</name>
        <dbReference type="ChEBI" id="CHEBI:30616"/>
    </ligand>
</feature>
<dbReference type="InterPro" id="IPR041552">
    <property type="entry name" value="UvrA_DNA-bd"/>
</dbReference>
<comment type="caution">
    <text evidence="20">The sequence shown here is derived from an EMBL/GenBank/DDBJ whole genome shotgun (WGS) entry which is preliminary data.</text>
</comment>
<evidence type="ECO:0000256" key="15">
    <source>
        <dbReference type="ARBA" id="ARBA00038000"/>
    </source>
</evidence>
<evidence type="ECO:0000256" key="10">
    <source>
        <dbReference type="ARBA" id="ARBA00022840"/>
    </source>
</evidence>
<evidence type="ECO:0000256" key="17">
    <source>
        <dbReference type="ARBA" id="ARBA00042156"/>
    </source>
</evidence>
<dbReference type="InterPro" id="IPR027417">
    <property type="entry name" value="P-loop_NTPase"/>
</dbReference>
<keyword evidence="13 18" id="KW-0234">DNA repair</keyword>
<comment type="function">
    <text evidence="18">The UvrABC repair system catalyzes the recognition and processing of DNA lesions. UvrA is an ATPase and a DNA-binding protein. A damage recognition complex composed of 2 UvrA and 2 UvrB subunits scans DNA for abnormalities. When the presence of a lesion has been verified by UvrB, the UvrA molecules dissociate.</text>
</comment>
<dbReference type="Proteomes" id="UP000076510">
    <property type="component" value="Unassembled WGS sequence"/>
</dbReference>
<feature type="binding site" evidence="18">
    <location>
        <begin position="639"/>
        <end position="646"/>
    </location>
    <ligand>
        <name>ATP</name>
        <dbReference type="ChEBI" id="CHEBI:30616"/>
    </ligand>
</feature>
<dbReference type="HAMAP" id="MF_00205">
    <property type="entry name" value="UvrA"/>
    <property type="match status" value="1"/>
</dbReference>
<evidence type="ECO:0000256" key="11">
    <source>
        <dbReference type="ARBA" id="ARBA00022881"/>
    </source>
</evidence>
<dbReference type="GO" id="GO:0009380">
    <property type="term" value="C:excinuclease repair complex"/>
    <property type="evidence" value="ECO:0007669"/>
    <property type="project" value="InterPro"/>
</dbReference>
<keyword evidence="12 18" id="KW-0238">DNA-binding</keyword>
<keyword evidence="10 18" id="KW-0067">ATP-binding</keyword>
<keyword evidence="6 18" id="KW-0227">DNA damage</keyword>
<keyword evidence="3 18" id="KW-0479">Metal-binding</keyword>
<dbReference type="Pfam" id="PF17760">
    <property type="entry name" value="UvrA_inter"/>
    <property type="match status" value="1"/>
</dbReference>
<evidence type="ECO:0000256" key="16">
    <source>
        <dbReference type="ARBA" id="ARBA00039316"/>
    </source>
</evidence>
<dbReference type="GO" id="GO:0016887">
    <property type="term" value="F:ATP hydrolysis activity"/>
    <property type="evidence" value="ECO:0007669"/>
    <property type="project" value="InterPro"/>
</dbReference>
<dbReference type="PROSITE" id="PS50893">
    <property type="entry name" value="ABC_TRANSPORTER_2"/>
    <property type="match status" value="1"/>
</dbReference>
<comment type="similarity">
    <text evidence="15 18">Belongs to the ABC transporter superfamily. UvrA family.</text>
</comment>
<proteinExistence type="inferred from homology"/>
<keyword evidence="8 18" id="KW-0863">Zinc-finger</keyword>
<gene>
    <name evidence="18" type="primary">uvrA</name>
    <name evidence="20" type="ORF">AV649_13075</name>
</gene>
<evidence type="ECO:0000256" key="14">
    <source>
        <dbReference type="ARBA" id="ARBA00023236"/>
    </source>
</evidence>
<dbReference type="NCBIfam" id="TIGR00630">
    <property type="entry name" value="uvra"/>
    <property type="match status" value="1"/>
</dbReference>
<evidence type="ECO:0000313" key="21">
    <source>
        <dbReference type="Proteomes" id="UP000076510"/>
    </source>
</evidence>
<dbReference type="Pfam" id="PF17755">
    <property type="entry name" value="UvrA_DNA-bind"/>
    <property type="match status" value="1"/>
</dbReference>
<evidence type="ECO:0000256" key="4">
    <source>
        <dbReference type="ARBA" id="ARBA00022737"/>
    </source>
</evidence>
<dbReference type="NCBIfam" id="NF001503">
    <property type="entry name" value="PRK00349.1"/>
    <property type="match status" value="1"/>
</dbReference>
<dbReference type="Gene3D" id="1.10.8.280">
    <property type="entry name" value="ABC transporter ATPase domain-like"/>
    <property type="match status" value="1"/>
</dbReference>